<keyword evidence="3" id="KW-0378">Hydrolase</keyword>
<keyword evidence="4" id="KW-1185">Reference proteome</keyword>
<dbReference type="GO" id="GO:0016787">
    <property type="term" value="F:hydrolase activity"/>
    <property type="evidence" value="ECO:0007669"/>
    <property type="project" value="UniProtKB-KW"/>
</dbReference>
<dbReference type="Gene3D" id="3.40.50.1820">
    <property type="entry name" value="alpha/beta hydrolase"/>
    <property type="match status" value="1"/>
</dbReference>
<proteinExistence type="predicted"/>
<gene>
    <name evidence="3" type="ORF">NHG85_13695</name>
</gene>
<evidence type="ECO:0000256" key="1">
    <source>
        <dbReference type="SAM" id="MobiDB-lite"/>
    </source>
</evidence>
<comment type="caution">
    <text evidence="3">The sequence shown here is derived from an EMBL/GenBank/DDBJ whole genome shotgun (WGS) entry which is preliminary data.</text>
</comment>
<protein>
    <submittedName>
        <fullName evidence="3">Alpha/beta hydrolase</fullName>
    </submittedName>
</protein>
<dbReference type="SUPFAM" id="SSF53474">
    <property type="entry name" value="alpha/beta-Hydrolases"/>
    <property type="match status" value="1"/>
</dbReference>
<dbReference type="InterPro" id="IPR050266">
    <property type="entry name" value="AB_hydrolase_sf"/>
</dbReference>
<sequence>MPALAATADSGPPQSHWLTAPDDPGLRLHLAARGDSAERPPVLFVHGATFSGRMFDIDAGGVSWLRAVAAAGFAAYALDLRGYGRSGDADWRARAFADGAGPACTGPEAIADIGAAMDFITCRHRRPAALVGWSWGSTTCARYAAGAGRDMVGALALYAPIFAERNEAWLAELADPEMPGQCRPLGAYRRISAEDMRRRWDTQLPPGADDWREETVLQELARVSLLDDPTARTVTPSAFCVPNGTLIDLWECFSGRPIYNPGRIDCPVLLIRGTQDPTSTRSDMLALFDRLGTAEKQYLEIGNGTHFINAERRAPALFSAVHAFLHRHARAAKSTGEP</sequence>
<evidence type="ECO:0000259" key="2">
    <source>
        <dbReference type="Pfam" id="PF12697"/>
    </source>
</evidence>
<name>A0A9X2FQV0_9RHOB</name>
<dbReference type="AlphaFoldDB" id="A0A9X2FQV0"/>
<dbReference type="GO" id="GO:0016020">
    <property type="term" value="C:membrane"/>
    <property type="evidence" value="ECO:0007669"/>
    <property type="project" value="TreeGrafter"/>
</dbReference>
<dbReference type="InterPro" id="IPR000073">
    <property type="entry name" value="AB_hydrolase_1"/>
</dbReference>
<organism evidence="3 4">
    <name type="scientific">Limimaricola litoreus</name>
    <dbReference type="NCBI Taxonomy" id="2955316"/>
    <lineage>
        <taxon>Bacteria</taxon>
        <taxon>Pseudomonadati</taxon>
        <taxon>Pseudomonadota</taxon>
        <taxon>Alphaproteobacteria</taxon>
        <taxon>Rhodobacterales</taxon>
        <taxon>Paracoccaceae</taxon>
        <taxon>Limimaricola</taxon>
    </lineage>
</organism>
<dbReference type="PANTHER" id="PTHR43798:SF33">
    <property type="entry name" value="HYDROLASE, PUTATIVE (AFU_ORTHOLOGUE AFUA_2G14860)-RELATED"/>
    <property type="match status" value="1"/>
</dbReference>
<feature type="domain" description="AB hydrolase-1" evidence="2">
    <location>
        <begin position="42"/>
        <end position="312"/>
    </location>
</feature>
<reference evidence="3" key="1">
    <citation type="submission" date="2022-06" db="EMBL/GenBank/DDBJ databases">
        <title>Limimaricola sediminis sp. nov., isolated from an intertidal sediment.</title>
        <authorList>
            <person name="Shao X."/>
        </authorList>
    </citation>
    <scope>NUCLEOTIDE SEQUENCE</scope>
    <source>
        <strain evidence="3">ASW11-118</strain>
    </source>
</reference>
<dbReference type="Pfam" id="PF12697">
    <property type="entry name" value="Abhydrolase_6"/>
    <property type="match status" value="1"/>
</dbReference>
<evidence type="ECO:0000313" key="3">
    <source>
        <dbReference type="EMBL" id="MCP1169562.1"/>
    </source>
</evidence>
<feature type="region of interest" description="Disordered" evidence="1">
    <location>
        <begin position="1"/>
        <end position="22"/>
    </location>
</feature>
<accession>A0A9X2FQV0</accession>
<dbReference type="PANTHER" id="PTHR43798">
    <property type="entry name" value="MONOACYLGLYCEROL LIPASE"/>
    <property type="match status" value="1"/>
</dbReference>
<dbReference type="InterPro" id="IPR029058">
    <property type="entry name" value="AB_hydrolase_fold"/>
</dbReference>
<evidence type="ECO:0000313" key="4">
    <source>
        <dbReference type="Proteomes" id="UP001139477"/>
    </source>
</evidence>
<dbReference type="Proteomes" id="UP001139477">
    <property type="component" value="Unassembled WGS sequence"/>
</dbReference>
<dbReference type="EMBL" id="JAMYXC010000210">
    <property type="protein sequence ID" value="MCP1169562.1"/>
    <property type="molecule type" value="Genomic_DNA"/>
</dbReference>